<dbReference type="PATRIC" id="fig|1389415.4.peg.3394"/>
<evidence type="ECO:0000313" key="1">
    <source>
        <dbReference type="EMBL" id="ERT11896.1"/>
    </source>
</evidence>
<dbReference type="Proteomes" id="UP000017133">
    <property type="component" value="Unassembled WGS sequence"/>
</dbReference>
<sequence>MRVIGAYLKDKGRWIIYPDSNFVISLLDTPQALYIQLVSLKNPDQQELL</sequence>
<comment type="caution">
    <text evidence="1">The sequence shown here is derived from an EMBL/GenBank/DDBJ whole genome shotgun (WGS) entry which is preliminary data.</text>
</comment>
<reference evidence="1 2" key="1">
    <citation type="submission" date="2013-10" db="EMBL/GenBank/DDBJ databases">
        <title>Whole Genome Shotgun Sequence of Photorhabdus temperata J3.</title>
        <authorList>
            <person name="Park G.-S."/>
            <person name="Hong S.-J."/>
            <person name="Shin J.-H."/>
        </authorList>
    </citation>
    <scope>NUCLEOTIDE SEQUENCE [LARGE SCALE GENOMIC DNA]</scope>
    <source>
        <strain evidence="1 2">J3</strain>
    </source>
</reference>
<name>U7QZE4_PHOTE</name>
<organism evidence="1 2">
    <name type="scientific">Photorhabdus temperata J3</name>
    <dbReference type="NCBI Taxonomy" id="1389415"/>
    <lineage>
        <taxon>Bacteria</taxon>
        <taxon>Pseudomonadati</taxon>
        <taxon>Pseudomonadota</taxon>
        <taxon>Gammaproteobacteria</taxon>
        <taxon>Enterobacterales</taxon>
        <taxon>Morganellaceae</taxon>
        <taxon>Photorhabdus</taxon>
    </lineage>
</organism>
<protein>
    <submittedName>
        <fullName evidence="1">Uncharacterized protein</fullName>
    </submittedName>
</protein>
<gene>
    <name evidence="1" type="ORF">O185_17065</name>
</gene>
<dbReference type="EMBL" id="AXDT01000165">
    <property type="protein sequence ID" value="ERT11896.1"/>
    <property type="molecule type" value="Genomic_DNA"/>
</dbReference>
<proteinExistence type="predicted"/>
<accession>U7QZE4</accession>
<evidence type="ECO:0000313" key="2">
    <source>
        <dbReference type="Proteomes" id="UP000017133"/>
    </source>
</evidence>
<dbReference type="AlphaFoldDB" id="U7QZE4"/>
<keyword evidence="2" id="KW-1185">Reference proteome</keyword>